<dbReference type="STRING" id="1288484.GCA_000348665_02449"/>
<dbReference type="Pfam" id="PF02621">
    <property type="entry name" value="VitK2_biosynth"/>
    <property type="match status" value="1"/>
</dbReference>
<dbReference type="Proteomes" id="UP000253744">
    <property type="component" value="Chromosome"/>
</dbReference>
<gene>
    <name evidence="4" type="primary">mqnD</name>
    <name evidence="5" type="ORF">DVJ83_06185</name>
</gene>
<dbReference type="PANTHER" id="PTHR37167:SF1">
    <property type="entry name" value="1,4-DIHYDROXY-6-NAPHTOATE SYNTHASE"/>
    <property type="match status" value="1"/>
</dbReference>
<comment type="pathway">
    <text evidence="1 4">Quinol/quinone metabolism; menaquinone biosynthesis.</text>
</comment>
<dbReference type="EC" id="4.1.99.29" evidence="4"/>
<dbReference type="RefSeq" id="WP_114671773.1">
    <property type="nucleotide sequence ID" value="NZ_CP031158.1"/>
</dbReference>
<evidence type="ECO:0000256" key="2">
    <source>
        <dbReference type="ARBA" id="ARBA00022428"/>
    </source>
</evidence>
<accession>A0A345IGJ9</accession>
<organism evidence="5 6">
    <name type="scientific">Deinococcus wulumuqiensis</name>
    <dbReference type="NCBI Taxonomy" id="980427"/>
    <lineage>
        <taxon>Bacteria</taxon>
        <taxon>Thermotogati</taxon>
        <taxon>Deinococcota</taxon>
        <taxon>Deinococci</taxon>
        <taxon>Deinococcales</taxon>
        <taxon>Deinococcaceae</taxon>
        <taxon>Deinococcus</taxon>
    </lineage>
</organism>
<dbReference type="GO" id="GO:0016830">
    <property type="term" value="F:carbon-carbon lyase activity"/>
    <property type="evidence" value="ECO:0007669"/>
    <property type="project" value="UniProtKB-UniRule"/>
</dbReference>
<dbReference type="InterPro" id="IPR003773">
    <property type="entry name" value="Menaquinone_biosynth"/>
</dbReference>
<evidence type="ECO:0000313" key="6">
    <source>
        <dbReference type="Proteomes" id="UP000253744"/>
    </source>
</evidence>
<evidence type="ECO:0000313" key="5">
    <source>
        <dbReference type="EMBL" id="AXG98821.1"/>
    </source>
</evidence>
<comment type="similarity">
    <text evidence="4">Belongs to the MqnA/MqnD family. MqnD subfamily.</text>
</comment>
<dbReference type="Gene3D" id="3.40.190.10">
    <property type="entry name" value="Periplasmic binding protein-like II"/>
    <property type="match status" value="2"/>
</dbReference>
<dbReference type="SUPFAM" id="SSF53850">
    <property type="entry name" value="Periplasmic binding protein-like II"/>
    <property type="match status" value="1"/>
</dbReference>
<comment type="catalytic activity">
    <reaction evidence="4">
        <text>cyclic dehypoxanthinylfutalosinate = 1,4-dihydroxy-6-naphthoate + dihydroxyacetone</text>
        <dbReference type="Rhea" id="RHEA:33087"/>
        <dbReference type="ChEBI" id="CHEBI:16016"/>
        <dbReference type="ChEBI" id="CHEBI:64254"/>
        <dbReference type="ChEBI" id="CHEBI:64270"/>
        <dbReference type="EC" id="4.1.99.29"/>
    </reaction>
</comment>
<sequence length="300" mass="32623">MTSSAPEASTSLPDVLHLGYSFCPNDTFIFHALHAGLVQGPMPVQEVLEDVQTLNEWATEGRLPMTKISYRAYFGVMDRYVALRSGGALGRGVGPLIVTRPGVTDLTGLRVASPGALTTAELLLRLAYPGAEVVRMRYDEVMPAVQRGEYAGQPVGAGLIIHESRFTYPDYGLDNLLDLGAWWEGETGLPLPLGAILVRRDLPVRTQRALQDAVRRSLEYAYAHPGAARAYIRQHALEMSDEVMQAHIDLYVNALSLDVGEEGERAVRELLRRAVAAGAVTAQTDLPLFVPALEETGEAS</sequence>
<dbReference type="CDD" id="cd13635">
    <property type="entry name" value="PBP2_Ttha1568_Mqnd"/>
    <property type="match status" value="1"/>
</dbReference>
<evidence type="ECO:0000256" key="3">
    <source>
        <dbReference type="ARBA" id="ARBA00023239"/>
    </source>
</evidence>
<proteinExistence type="inferred from homology"/>
<keyword evidence="3 4" id="KW-0456">Lyase</keyword>
<name>A0A345IGJ9_9DEIO</name>
<feature type="binding site" evidence="4">
    <location>
        <begin position="67"/>
        <end position="69"/>
    </location>
    <ligand>
        <name>substrate</name>
    </ligand>
</feature>
<dbReference type="UniPathway" id="UPA00079"/>
<dbReference type="InterPro" id="IPR030869">
    <property type="entry name" value="MqnD"/>
</dbReference>
<evidence type="ECO:0000256" key="4">
    <source>
        <dbReference type="HAMAP-Rule" id="MF_00996"/>
    </source>
</evidence>
<dbReference type="HAMAP" id="MF_00996">
    <property type="entry name" value="MqnD"/>
    <property type="match status" value="1"/>
</dbReference>
<dbReference type="AlphaFoldDB" id="A0A345IGJ9"/>
<protein>
    <recommendedName>
        <fullName evidence="4">1,4-dihydroxy-6-naphtoate synthase</fullName>
        <ecNumber evidence="4">4.1.99.29</ecNumber>
    </recommendedName>
    <alternativeName>
        <fullName evidence="4">Menaquinone biosynthetic enzyme MqnD</fullName>
    </alternativeName>
</protein>
<evidence type="ECO:0000256" key="1">
    <source>
        <dbReference type="ARBA" id="ARBA00004863"/>
    </source>
</evidence>
<dbReference type="KEGG" id="dwu:DVJ83_06185"/>
<dbReference type="GO" id="GO:0009234">
    <property type="term" value="P:menaquinone biosynthetic process"/>
    <property type="evidence" value="ECO:0007669"/>
    <property type="project" value="UniProtKB-UniRule"/>
</dbReference>
<dbReference type="PANTHER" id="PTHR37167">
    <property type="entry name" value="1,4-DIHYDROXY-6-NAPHTOATE SYNTHASE"/>
    <property type="match status" value="1"/>
</dbReference>
<comment type="function">
    <text evidence="4">Catalyzes the conversion of cyclic dehypoxanthine futalosine (cyclic DHFL) into 1,4-dihydroxy-6-naphthoate, a step in the biosynthesis of menaquinone (MK, vitamin K2).</text>
</comment>
<feature type="binding site" evidence="4">
    <location>
        <begin position="119"/>
        <end position="120"/>
    </location>
    <ligand>
        <name>substrate</name>
    </ligand>
</feature>
<dbReference type="EMBL" id="CP031158">
    <property type="protein sequence ID" value="AXG98821.1"/>
    <property type="molecule type" value="Genomic_DNA"/>
</dbReference>
<feature type="active site" description="Proton acceptor" evidence="4">
    <location>
        <position position="162"/>
    </location>
</feature>
<reference evidence="5 6" key="1">
    <citation type="submission" date="2018-07" db="EMBL/GenBank/DDBJ databases">
        <title>Complete Genome and Methylome Analysis of Deinococcus wulumuqiensis NEB 479.</title>
        <authorList>
            <person name="Fomenkov A."/>
            <person name="Luyten Y."/>
            <person name="Vincze T."/>
            <person name="Anton B.P."/>
            <person name="Clark T."/>
            <person name="Roberts R.J."/>
            <person name="Morgan R.D."/>
        </authorList>
    </citation>
    <scope>NUCLEOTIDE SEQUENCE [LARGE SCALE GENOMIC DNA]</scope>
    <source>
        <strain evidence="5 6">NEB 479</strain>
    </source>
</reference>
<keyword evidence="2 4" id="KW-0474">Menaquinone biosynthesis</keyword>